<organism evidence="2 3">
    <name type="scientific">Sphingobacterium multivorum</name>
    <dbReference type="NCBI Taxonomy" id="28454"/>
    <lineage>
        <taxon>Bacteria</taxon>
        <taxon>Pseudomonadati</taxon>
        <taxon>Bacteroidota</taxon>
        <taxon>Sphingobacteriia</taxon>
        <taxon>Sphingobacteriales</taxon>
        <taxon>Sphingobacteriaceae</taxon>
        <taxon>Sphingobacterium</taxon>
    </lineage>
</organism>
<dbReference type="EMBL" id="CP068224">
    <property type="protein sequence ID" value="QQT55429.1"/>
    <property type="molecule type" value="Genomic_DNA"/>
</dbReference>
<evidence type="ECO:0000313" key="3">
    <source>
        <dbReference type="Proteomes" id="UP000595498"/>
    </source>
</evidence>
<proteinExistence type="predicted"/>
<dbReference type="PROSITE" id="PS51257">
    <property type="entry name" value="PROKAR_LIPOPROTEIN"/>
    <property type="match status" value="1"/>
</dbReference>
<keyword evidence="1" id="KW-0732">Signal</keyword>
<sequence length="151" mass="17154">MKKTLKFLYLILSITSICSFIASCKKVEGEYEAPKFDYNTHIFSNASVDTVISSANDVTWWFDEFGLYINGEHTEFKEPKVKCWRDAALVGADSAVGNIRKFESEWFVVEKLTSKSISISLKRNEGNKIRNLKFAISVGNGERIISLEQQP</sequence>
<gene>
    <name evidence="2" type="ORF">I6I98_09295</name>
</gene>
<keyword evidence="3" id="KW-1185">Reference proteome</keyword>
<feature type="chain" id="PRO_5046719611" description="Lipoprotein" evidence="1">
    <location>
        <begin position="23"/>
        <end position="151"/>
    </location>
</feature>
<reference evidence="2 3" key="1">
    <citation type="submission" date="2021-01" db="EMBL/GenBank/DDBJ databases">
        <title>FDA dAtabase for Regulatory Grade micrObial Sequences (FDA-ARGOS): Supporting development and validation of Infectious Disease Dx tests.</title>
        <authorList>
            <person name="Sproer C."/>
            <person name="Gronow S."/>
            <person name="Severitt S."/>
            <person name="Schroder I."/>
            <person name="Tallon L."/>
            <person name="Sadzewicz L."/>
            <person name="Zhao X."/>
            <person name="Boylan J."/>
            <person name="Ott S."/>
            <person name="Bowen H."/>
            <person name="Vavikolanu K."/>
            <person name="Mehta A."/>
            <person name="Aluvathingal J."/>
            <person name="Nadendla S."/>
            <person name="Lowell S."/>
            <person name="Myers T."/>
            <person name="Yan Y."/>
            <person name="Sichtig H."/>
        </authorList>
    </citation>
    <scope>NUCLEOTIDE SEQUENCE [LARGE SCALE GENOMIC DNA]</scope>
    <source>
        <strain evidence="2 3">FDAARGOS_1141</strain>
    </source>
</reference>
<evidence type="ECO:0000313" key="2">
    <source>
        <dbReference type="EMBL" id="QQT55429.1"/>
    </source>
</evidence>
<feature type="signal peptide" evidence="1">
    <location>
        <begin position="1"/>
        <end position="22"/>
    </location>
</feature>
<protein>
    <recommendedName>
        <fullName evidence="4">Lipoprotein</fullName>
    </recommendedName>
</protein>
<accession>A0ABX7CTK8</accession>
<evidence type="ECO:0000256" key="1">
    <source>
        <dbReference type="SAM" id="SignalP"/>
    </source>
</evidence>
<dbReference type="Proteomes" id="UP000595498">
    <property type="component" value="Chromosome"/>
</dbReference>
<evidence type="ECO:0008006" key="4">
    <source>
        <dbReference type="Google" id="ProtNLM"/>
    </source>
</evidence>
<name>A0ABX7CTK8_SPHMU</name>